<dbReference type="EMBL" id="ALAN01000072">
    <property type="protein sequence ID" value="ETI68319.1"/>
    <property type="molecule type" value="Genomic_DNA"/>
</dbReference>
<name>A0AB94IMS9_9BACI</name>
<feature type="transmembrane region" description="Helical" evidence="1">
    <location>
        <begin position="20"/>
        <end position="38"/>
    </location>
</feature>
<protein>
    <submittedName>
        <fullName evidence="2">Uncharacterized protein</fullName>
    </submittedName>
</protein>
<feature type="transmembrane region" description="Helical" evidence="1">
    <location>
        <begin position="44"/>
        <end position="64"/>
    </location>
</feature>
<organism evidence="2 3">
    <name type="scientific">Neobacillus vireti LMG 21834</name>
    <dbReference type="NCBI Taxonomy" id="1131730"/>
    <lineage>
        <taxon>Bacteria</taxon>
        <taxon>Bacillati</taxon>
        <taxon>Bacillota</taxon>
        <taxon>Bacilli</taxon>
        <taxon>Bacillales</taxon>
        <taxon>Bacillaceae</taxon>
        <taxon>Neobacillus</taxon>
    </lineage>
</organism>
<dbReference type="Proteomes" id="UP000018877">
    <property type="component" value="Unassembled WGS sequence"/>
</dbReference>
<dbReference type="AlphaFoldDB" id="A0AB94IMS9"/>
<sequence>MSLRLRETKGYFQYRYKDYLWMLLAFGIGSLAVVLFSDKVTYTLLPWLLGGLLVSEVSHFNSWCRNNYKGNRD</sequence>
<evidence type="ECO:0000256" key="1">
    <source>
        <dbReference type="SAM" id="Phobius"/>
    </source>
</evidence>
<accession>A0AB94IMS9</accession>
<reference evidence="2 3" key="1">
    <citation type="journal article" date="2014" name="Environ. Microbiol.">
        <title>The nitrate-ammonifying and nosZ-carrying bacterium Bacillus vireti is a potent source and sink for nitric and nitrous oxide under high nitrate conditions.</title>
        <authorList>
            <person name="Mania D."/>
            <person name="Heylen K."/>
            <person name="van Spanning R.J."/>
            <person name="Frostegard A."/>
        </authorList>
    </citation>
    <scope>NUCLEOTIDE SEQUENCE [LARGE SCALE GENOMIC DNA]</scope>
    <source>
        <strain evidence="2 3">LMG 21834</strain>
    </source>
</reference>
<proteinExistence type="predicted"/>
<evidence type="ECO:0000313" key="2">
    <source>
        <dbReference type="EMBL" id="ETI68319.1"/>
    </source>
</evidence>
<keyword evidence="1" id="KW-1133">Transmembrane helix</keyword>
<keyword evidence="3" id="KW-1185">Reference proteome</keyword>
<evidence type="ECO:0000313" key="3">
    <source>
        <dbReference type="Proteomes" id="UP000018877"/>
    </source>
</evidence>
<comment type="caution">
    <text evidence="2">The sequence shown here is derived from an EMBL/GenBank/DDBJ whole genome shotgun (WGS) entry which is preliminary data.</text>
</comment>
<keyword evidence="1" id="KW-0812">Transmembrane</keyword>
<keyword evidence="1" id="KW-0472">Membrane</keyword>
<gene>
    <name evidence="2" type="ORF">BAVI_13304</name>
</gene>